<feature type="region of interest" description="Disordered" evidence="1">
    <location>
        <begin position="82"/>
        <end position="105"/>
    </location>
</feature>
<evidence type="ECO:0000313" key="2">
    <source>
        <dbReference type="EMBL" id="BBG97701.1"/>
    </source>
</evidence>
<evidence type="ECO:0000256" key="1">
    <source>
        <dbReference type="SAM" id="MobiDB-lite"/>
    </source>
</evidence>
<reference evidence="2" key="1">
    <citation type="journal article" date="2019" name="Science">
        <title>Mutation of a bHLH transcription factor allowed almond domestication.</title>
        <authorList>
            <person name="Sanchez-Perez R."/>
            <person name="Pavan S."/>
            <person name="Mazzeo R."/>
            <person name="Moldovan C."/>
            <person name="Aiese Cigliano R."/>
            <person name="Del Cueto J."/>
            <person name="Ricciardi F."/>
            <person name="Lotti C."/>
            <person name="Ricciardi L."/>
            <person name="Dicenta F."/>
            <person name="Lopez-Marques R.L."/>
            <person name="Lindberg Moller B."/>
        </authorList>
    </citation>
    <scope>NUCLEOTIDE SEQUENCE</scope>
</reference>
<sequence>MGQQDASLFEVLHFRPCFSTRTGNNSSLTLAISQSEQNFCNFYWRVLRLLIQEQHENILTYEISKPDIYSHDSADANMELPDGNNSMAQSQNSMGISPIDGSPGNDDTASIVDWPSKKGIGHLFEFSAYYVACGRANVSKRVLSKILVYLTSKNNFPSWDAGDSITSKSREKQVLGLLEVVPDTDWDSFYEKAYQYLAAVDCYMKDIDEPVHAFSFINKILLWLTDNESAAFQSQRRHIRLGYQQFY</sequence>
<dbReference type="EMBL" id="AP019298">
    <property type="protein sequence ID" value="BBG97701.1"/>
    <property type="molecule type" value="Genomic_DNA"/>
</dbReference>
<dbReference type="GO" id="GO:0006623">
    <property type="term" value="P:protein targeting to vacuole"/>
    <property type="evidence" value="ECO:0007669"/>
    <property type="project" value="InterPro"/>
</dbReference>
<gene>
    <name evidence="2" type="ORF">Prudu_006911</name>
</gene>
<protein>
    <submittedName>
        <fullName evidence="2">Uncharacterized protein</fullName>
    </submittedName>
</protein>
<organism evidence="2">
    <name type="scientific">Prunus dulcis</name>
    <name type="common">Almond</name>
    <name type="synonym">Amygdalus dulcis</name>
    <dbReference type="NCBI Taxonomy" id="3755"/>
    <lineage>
        <taxon>Eukaryota</taxon>
        <taxon>Viridiplantae</taxon>
        <taxon>Streptophyta</taxon>
        <taxon>Embryophyta</taxon>
        <taxon>Tracheophyta</taxon>
        <taxon>Spermatophyta</taxon>
        <taxon>Magnoliopsida</taxon>
        <taxon>eudicotyledons</taxon>
        <taxon>Gunneridae</taxon>
        <taxon>Pentapetalae</taxon>
        <taxon>rosids</taxon>
        <taxon>fabids</taxon>
        <taxon>Rosales</taxon>
        <taxon>Rosaceae</taxon>
        <taxon>Amygdaloideae</taxon>
        <taxon>Amygdaleae</taxon>
        <taxon>Prunus</taxon>
    </lineage>
</organism>
<proteinExistence type="predicted"/>
<dbReference type="PANTHER" id="PTHR12616">
    <property type="entry name" value="VACUOLAR PROTEIN SORTING VPS41"/>
    <property type="match status" value="1"/>
</dbReference>
<accession>A0A4Y1R0R9</accession>
<feature type="compositionally biased region" description="Polar residues" evidence="1">
    <location>
        <begin position="83"/>
        <end position="95"/>
    </location>
</feature>
<dbReference type="GO" id="GO:0005770">
    <property type="term" value="C:late endosome"/>
    <property type="evidence" value="ECO:0007669"/>
    <property type="project" value="TreeGrafter"/>
</dbReference>
<dbReference type="InterPro" id="IPR045111">
    <property type="entry name" value="Vps41/Vps8"/>
</dbReference>
<dbReference type="GO" id="GO:0030897">
    <property type="term" value="C:HOPS complex"/>
    <property type="evidence" value="ECO:0007669"/>
    <property type="project" value="TreeGrafter"/>
</dbReference>
<dbReference type="PANTHER" id="PTHR12616:SF8">
    <property type="entry name" value="VACUOLAR PROTEIN SORTING-ASSOCIATED PROTEIN 8 HOMOLOG"/>
    <property type="match status" value="1"/>
</dbReference>
<dbReference type="GO" id="GO:0034058">
    <property type="term" value="P:endosomal vesicle fusion"/>
    <property type="evidence" value="ECO:0007669"/>
    <property type="project" value="TreeGrafter"/>
</dbReference>
<name>A0A4Y1R0R9_PRUDU</name>
<dbReference type="AlphaFoldDB" id="A0A4Y1R0R9"/>